<organism evidence="14 15">
    <name type="scientific">Merluccius polli</name>
    <name type="common">Benguela hake</name>
    <name type="synonym">Merluccius cadenati</name>
    <dbReference type="NCBI Taxonomy" id="89951"/>
    <lineage>
        <taxon>Eukaryota</taxon>
        <taxon>Metazoa</taxon>
        <taxon>Chordata</taxon>
        <taxon>Craniata</taxon>
        <taxon>Vertebrata</taxon>
        <taxon>Euteleostomi</taxon>
        <taxon>Actinopterygii</taxon>
        <taxon>Neopterygii</taxon>
        <taxon>Teleostei</taxon>
        <taxon>Neoteleostei</taxon>
        <taxon>Acanthomorphata</taxon>
        <taxon>Zeiogadaria</taxon>
        <taxon>Gadariae</taxon>
        <taxon>Gadiformes</taxon>
        <taxon>Gadoidei</taxon>
        <taxon>Merlucciidae</taxon>
        <taxon>Merluccius</taxon>
    </lineage>
</organism>
<dbReference type="Proteomes" id="UP001174136">
    <property type="component" value="Unassembled WGS sequence"/>
</dbReference>
<keyword evidence="5 11" id="KW-0863">Zinc-finger</keyword>
<dbReference type="PROSITE" id="PS50157">
    <property type="entry name" value="ZINC_FINGER_C2H2_2"/>
    <property type="match status" value="10"/>
</dbReference>
<keyword evidence="7" id="KW-0805">Transcription regulation</keyword>
<feature type="domain" description="C2H2-type" evidence="13">
    <location>
        <begin position="255"/>
        <end position="282"/>
    </location>
</feature>
<dbReference type="FunFam" id="3.30.160.60:FF:000624">
    <property type="entry name" value="zinc finger protein 697"/>
    <property type="match status" value="1"/>
</dbReference>
<gene>
    <name evidence="14" type="primary">ZO6</name>
    <name evidence="14" type="ORF">N1851_011017</name>
</gene>
<dbReference type="GO" id="GO:0005634">
    <property type="term" value="C:nucleus"/>
    <property type="evidence" value="ECO:0007669"/>
    <property type="project" value="UniProtKB-SubCell"/>
</dbReference>
<comment type="caution">
    <text evidence="14">The sequence shown here is derived from an EMBL/GenBank/DDBJ whole genome shotgun (WGS) entry which is preliminary data.</text>
</comment>
<comment type="subcellular location">
    <subcellularLocation>
        <location evidence="1">Nucleus</location>
    </subcellularLocation>
</comment>
<evidence type="ECO:0000256" key="7">
    <source>
        <dbReference type="ARBA" id="ARBA00023015"/>
    </source>
</evidence>
<evidence type="ECO:0000256" key="5">
    <source>
        <dbReference type="ARBA" id="ARBA00022771"/>
    </source>
</evidence>
<reference evidence="14" key="1">
    <citation type="journal article" date="2023" name="Front. Mar. Sci.">
        <title>A new Merluccius polli reference genome to investigate the effects of global change in West African waters.</title>
        <authorList>
            <person name="Mateo J.L."/>
            <person name="Blanco-Fernandez C."/>
            <person name="Garcia-Vazquez E."/>
            <person name="Machado-Schiaffino G."/>
        </authorList>
    </citation>
    <scope>NUCLEOTIDE SEQUENCE</scope>
    <source>
        <strain evidence="14">C29</strain>
        <tissue evidence="14">Fin</tissue>
    </source>
</reference>
<protein>
    <submittedName>
        <fullName evidence="14">Oocyte zinc finger protein XlCOF6</fullName>
    </submittedName>
</protein>
<dbReference type="FunFam" id="3.30.160.60:FF:000534">
    <property type="entry name" value="zinc finger protein 674"/>
    <property type="match status" value="1"/>
</dbReference>
<keyword evidence="3" id="KW-0479">Metal-binding</keyword>
<proteinExistence type="inferred from homology"/>
<dbReference type="FunFam" id="3.30.160.60:FF:002343">
    <property type="entry name" value="Zinc finger protein 33A"/>
    <property type="match status" value="1"/>
</dbReference>
<dbReference type="SMART" id="SM00355">
    <property type="entry name" value="ZnF_C2H2"/>
    <property type="match status" value="11"/>
</dbReference>
<keyword evidence="9" id="KW-0804">Transcription</keyword>
<dbReference type="PANTHER" id="PTHR24409">
    <property type="entry name" value="ZINC FINGER PROTEIN 142"/>
    <property type="match status" value="1"/>
</dbReference>
<evidence type="ECO:0000256" key="9">
    <source>
        <dbReference type="ARBA" id="ARBA00023163"/>
    </source>
</evidence>
<feature type="domain" description="C2H2-type" evidence="13">
    <location>
        <begin position="555"/>
        <end position="582"/>
    </location>
</feature>
<feature type="domain" description="C2H2-type" evidence="13">
    <location>
        <begin position="229"/>
        <end position="256"/>
    </location>
</feature>
<evidence type="ECO:0000256" key="4">
    <source>
        <dbReference type="ARBA" id="ARBA00022737"/>
    </source>
</evidence>
<feature type="domain" description="C2H2-type" evidence="13">
    <location>
        <begin position="527"/>
        <end position="554"/>
    </location>
</feature>
<dbReference type="Pfam" id="PF13912">
    <property type="entry name" value="zf-C2H2_6"/>
    <property type="match status" value="1"/>
</dbReference>
<dbReference type="InterPro" id="IPR036236">
    <property type="entry name" value="Znf_C2H2_sf"/>
</dbReference>
<dbReference type="FunFam" id="3.30.160.60:FF:001370">
    <property type="entry name" value="Zinc finger protein"/>
    <property type="match status" value="1"/>
</dbReference>
<dbReference type="AlphaFoldDB" id="A0AA47MY34"/>
<dbReference type="FunFam" id="3.30.160.60:FF:000446">
    <property type="entry name" value="Zinc finger protein"/>
    <property type="match status" value="1"/>
</dbReference>
<dbReference type="Pfam" id="PF00096">
    <property type="entry name" value="zf-C2H2"/>
    <property type="match status" value="6"/>
</dbReference>
<accession>A0AA47MY34</accession>
<dbReference type="Gene3D" id="3.30.160.60">
    <property type="entry name" value="Classic Zinc Finger"/>
    <property type="match status" value="8"/>
</dbReference>
<dbReference type="FunFam" id="3.30.160.60:FF:000099">
    <property type="entry name" value="Zinc finger protein 79"/>
    <property type="match status" value="1"/>
</dbReference>
<sequence length="582" mass="64462">MFSHETFQRQMSTVMEVLVDAAVSEMSRLLDECSSPTSHKDAVKEESRDVTEEGTHFTNPSTSKFASLMETWTKEAVEKIAAMLRLSLGQDGPHEKITTPRRAKAKTADGPTKQFPIRRTSGRMRNKNGGSESAQRDKEVDQANNDVILEDDIAGPQPLPDVTHPEVMLPGPVVPGHSADDDDDDDDDDEVPAEPDVVDALLAPEPTTPSPAPDTARVKQSKRSRADPIQCPTCDKTFALKCWFDRHYLTHSKPHLCPQCGKRFSRAEGLTAHARKHTGEKLYKCAECAAEFAYKSTYSRHMRRHTVQNDVQNTHTLTCAFCEGRFSGARSLQRHTCTAVGKTFLCSICPQTFASGKALAEHEDALHTGESRDFVCEMCGERFLSVASLCAHRVVHLQGRHGGDEEVTMEACCVELGLGCSDAGVLRHHLRQKHAGEKEFVCEVCGKGCSHRSALKHHMLTHTGERSFVCETCGKRCGHASALQNHTRVHTGQKPGKRPVCDVCGKCLSSMVKLRYHMSVHTGELPFPCERCGKRFRNPSNLRKHAITHTGAKPYGCAICGRRFTAARTLKVHRQKHTGERP</sequence>
<keyword evidence="15" id="KW-1185">Reference proteome</keyword>
<dbReference type="EMBL" id="JAOPHQ010002005">
    <property type="protein sequence ID" value="KAK0148649.1"/>
    <property type="molecule type" value="Genomic_DNA"/>
</dbReference>
<keyword evidence="4" id="KW-0677">Repeat</keyword>
<feature type="region of interest" description="Disordered" evidence="12">
    <location>
        <begin position="32"/>
        <end position="58"/>
    </location>
</feature>
<dbReference type="SUPFAM" id="SSF57667">
    <property type="entry name" value="beta-beta-alpha zinc fingers"/>
    <property type="match status" value="6"/>
</dbReference>
<evidence type="ECO:0000256" key="11">
    <source>
        <dbReference type="PROSITE-ProRule" id="PRU00042"/>
    </source>
</evidence>
<evidence type="ECO:0000313" key="15">
    <source>
        <dbReference type="Proteomes" id="UP001174136"/>
    </source>
</evidence>
<keyword evidence="6" id="KW-0862">Zinc</keyword>
<evidence type="ECO:0000259" key="13">
    <source>
        <dbReference type="PROSITE" id="PS50157"/>
    </source>
</evidence>
<comment type="similarity">
    <text evidence="2">Belongs to the krueppel C2H2-type zinc-finger protein family.</text>
</comment>
<dbReference type="PANTHER" id="PTHR24409:SF295">
    <property type="entry name" value="AZ2-RELATED"/>
    <property type="match status" value="1"/>
</dbReference>
<dbReference type="GO" id="GO:0000981">
    <property type="term" value="F:DNA-binding transcription factor activity, RNA polymerase II-specific"/>
    <property type="evidence" value="ECO:0007669"/>
    <property type="project" value="TreeGrafter"/>
</dbReference>
<dbReference type="InterPro" id="IPR013087">
    <property type="entry name" value="Znf_C2H2_type"/>
</dbReference>
<evidence type="ECO:0000313" key="14">
    <source>
        <dbReference type="EMBL" id="KAK0148649.1"/>
    </source>
</evidence>
<evidence type="ECO:0000256" key="3">
    <source>
        <dbReference type="ARBA" id="ARBA00022723"/>
    </source>
</evidence>
<name>A0AA47MY34_MERPO</name>
<feature type="domain" description="C2H2-type" evidence="13">
    <location>
        <begin position="440"/>
        <end position="467"/>
    </location>
</feature>
<feature type="domain" description="C2H2-type" evidence="13">
    <location>
        <begin position="499"/>
        <end position="526"/>
    </location>
</feature>
<feature type="region of interest" description="Disordered" evidence="12">
    <location>
        <begin position="152"/>
        <end position="227"/>
    </location>
</feature>
<evidence type="ECO:0000256" key="10">
    <source>
        <dbReference type="ARBA" id="ARBA00023242"/>
    </source>
</evidence>
<feature type="domain" description="C2H2-type" evidence="13">
    <location>
        <begin position="374"/>
        <end position="401"/>
    </location>
</feature>
<feature type="compositionally biased region" description="Acidic residues" evidence="12">
    <location>
        <begin position="180"/>
        <end position="197"/>
    </location>
</feature>
<dbReference type="GO" id="GO:0000977">
    <property type="term" value="F:RNA polymerase II transcription regulatory region sequence-specific DNA binding"/>
    <property type="evidence" value="ECO:0007669"/>
    <property type="project" value="TreeGrafter"/>
</dbReference>
<feature type="domain" description="C2H2-type" evidence="13">
    <location>
        <begin position="283"/>
        <end position="310"/>
    </location>
</feature>
<feature type="domain" description="C2H2-type" evidence="13">
    <location>
        <begin position="468"/>
        <end position="495"/>
    </location>
</feature>
<evidence type="ECO:0000256" key="8">
    <source>
        <dbReference type="ARBA" id="ARBA00023125"/>
    </source>
</evidence>
<dbReference type="GO" id="GO:0008270">
    <property type="term" value="F:zinc ion binding"/>
    <property type="evidence" value="ECO:0007669"/>
    <property type="project" value="UniProtKB-KW"/>
</dbReference>
<feature type="compositionally biased region" description="Basic and acidic residues" evidence="12">
    <location>
        <begin position="38"/>
        <end position="55"/>
    </location>
</feature>
<evidence type="ECO:0000256" key="1">
    <source>
        <dbReference type="ARBA" id="ARBA00004123"/>
    </source>
</evidence>
<dbReference type="PROSITE" id="PS00028">
    <property type="entry name" value="ZINC_FINGER_C2H2_1"/>
    <property type="match status" value="9"/>
</dbReference>
<keyword evidence="10" id="KW-0539">Nucleus</keyword>
<evidence type="ECO:0000256" key="2">
    <source>
        <dbReference type="ARBA" id="ARBA00006991"/>
    </source>
</evidence>
<feature type="domain" description="C2H2-type" evidence="13">
    <location>
        <begin position="344"/>
        <end position="372"/>
    </location>
</feature>
<feature type="region of interest" description="Disordered" evidence="12">
    <location>
        <begin position="91"/>
        <end position="140"/>
    </location>
</feature>
<keyword evidence="8" id="KW-0238">DNA-binding</keyword>
<evidence type="ECO:0000256" key="6">
    <source>
        <dbReference type="ARBA" id="ARBA00022833"/>
    </source>
</evidence>
<evidence type="ECO:0000256" key="12">
    <source>
        <dbReference type="SAM" id="MobiDB-lite"/>
    </source>
</evidence>